<dbReference type="PANTHER" id="PTHR24111">
    <property type="entry name" value="LEUCINE-RICH REPEAT-CONTAINING PROTEIN 34"/>
    <property type="match status" value="1"/>
</dbReference>
<protein>
    <recommendedName>
        <fullName evidence="5">Nlr family card domain protein</fullName>
    </recommendedName>
</protein>
<dbReference type="SUPFAM" id="SSF52047">
    <property type="entry name" value="RNI-like"/>
    <property type="match status" value="2"/>
</dbReference>
<feature type="region of interest" description="Disordered" evidence="2">
    <location>
        <begin position="1"/>
        <end position="30"/>
    </location>
</feature>
<dbReference type="AlphaFoldDB" id="A0AAQ4DII0"/>
<comment type="caution">
    <text evidence="3">The sequence shown here is derived from an EMBL/GenBank/DDBJ whole genome shotgun (WGS) entry which is preliminary data.</text>
</comment>
<evidence type="ECO:0000256" key="1">
    <source>
        <dbReference type="ARBA" id="ARBA00022737"/>
    </source>
</evidence>
<dbReference type="Proteomes" id="UP001321473">
    <property type="component" value="Unassembled WGS sequence"/>
</dbReference>
<evidence type="ECO:0000256" key="2">
    <source>
        <dbReference type="SAM" id="MobiDB-lite"/>
    </source>
</evidence>
<proteinExistence type="predicted"/>
<dbReference type="InterPro" id="IPR032675">
    <property type="entry name" value="LRR_dom_sf"/>
</dbReference>
<reference evidence="3 4" key="1">
    <citation type="journal article" date="2023" name="Arcadia Sci">
        <title>De novo assembly of a long-read Amblyomma americanum tick genome.</title>
        <authorList>
            <person name="Chou S."/>
            <person name="Poskanzer K.E."/>
            <person name="Rollins M."/>
            <person name="Thuy-Boun P.S."/>
        </authorList>
    </citation>
    <scope>NUCLEOTIDE SEQUENCE [LARGE SCALE GENOMIC DNA]</scope>
    <source>
        <strain evidence="3">F_SG_1</strain>
        <tissue evidence="3">Salivary glands</tissue>
    </source>
</reference>
<evidence type="ECO:0000313" key="4">
    <source>
        <dbReference type="Proteomes" id="UP001321473"/>
    </source>
</evidence>
<gene>
    <name evidence="3" type="ORF">V5799_026464</name>
</gene>
<feature type="compositionally biased region" description="Basic and acidic residues" evidence="2">
    <location>
        <begin position="1"/>
        <end position="11"/>
    </location>
</feature>
<keyword evidence="4" id="KW-1185">Reference proteome</keyword>
<evidence type="ECO:0008006" key="5">
    <source>
        <dbReference type="Google" id="ProtNLM"/>
    </source>
</evidence>
<dbReference type="PANTHER" id="PTHR24111:SF0">
    <property type="entry name" value="LEUCINE-RICH REPEAT-CONTAINING PROTEIN"/>
    <property type="match status" value="1"/>
</dbReference>
<feature type="compositionally biased region" description="Basic residues" evidence="2">
    <location>
        <begin position="12"/>
        <end position="22"/>
    </location>
</feature>
<evidence type="ECO:0000313" key="3">
    <source>
        <dbReference type="EMBL" id="KAK8762270.1"/>
    </source>
</evidence>
<accession>A0AAQ4DII0</accession>
<sequence length="766" mass="85110">MASRKRPDASKGKGKAGGKRPCRGPPEPAEDRNARCLVELGIAEPAEEEIDNCQMDACHITLSLCTAGTQQRYCWLREELPLWNAMLNCINLQLCEYEPGRMSIQSLPLKGCNFSRTPIFQDAAMLLVWLLDHHRCIDRFSLSQKLPAWLLLKAMRHGSNLRHVSLTRACRRKEQSLAKAFDALRTVESLYLTFPAFSLGQSSLPAACGLIERSARTLSTLELRGPLFPSEGDEAAMDAVSRTKTLRELLLYGCSVTGPGLGKIAELLRSTQTLSKLTLHVAPAVHSSWHEVGDALRYNTSLVELSIGVQSHHCWLTPVLEALETNSTLKCLHITSTLYKAEIVALGSSLGKNTCLTTLKLSQPHVKSSLVSVLAEVLLFNSTLECLDMTASGRINLREVKGLYTALTRNSSLKRLAFAKGNYFGDDREGLARMLFESGCSHRVVADWRTEEFPFLIRTVKETHSGPVELHLLDDGFINNVGCELFDALSQSTTLWNLVVTSWIRHSLIWRVLVNTLASSNCIKSLQLNLNGHKKPSDPIALIAEALATNTSVLSLLFVVDEFDFLTSIGVVRPLARLVTVNRTLIKLTVSSFYAVMSPVLLEPLAAATEENHVILDVTIGANPPHGSASVRICEALRRNMQMLSWAREFVMGSYVTRDSAEAYERLRCKGSLLLTFKATEGTQEDPSKLLVAAEYRLRCNYLVLTNIVKRKVECYAAPHTQIDALNDACWYQIAKYLRVSDVKKESMCSDCKMLEEMLNSKNSCF</sequence>
<dbReference type="InterPro" id="IPR052201">
    <property type="entry name" value="LRR-containing_regulator"/>
</dbReference>
<keyword evidence="1" id="KW-0677">Repeat</keyword>
<name>A0AAQ4DII0_AMBAM</name>
<organism evidence="3 4">
    <name type="scientific">Amblyomma americanum</name>
    <name type="common">Lone star tick</name>
    <dbReference type="NCBI Taxonomy" id="6943"/>
    <lineage>
        <taxon>Eukaryota</taxon>
        <taxon>Metazoa</taxon>
        <taxon>Ecdysozoa</taxon>
        <taxon>Arthropoda</taxon>
        <taxon>Chelicerata</taxon>
        <taxon>Arachnida</taxon>
        <taxon>Acari</taxon>
        <taxon>Parasitiformes</taxon>
        <taxon>Ixodida</taxon>
        <taxon>Ixodoidea</taxon>
        <taxon>Ixodidae</taxon>
        <taxon>Amblyomminae</taxon>
        <taxon>Amblyomma</taxon>
    </lineage>
</organism>
<dbReference type="Gene3D" id="3.80.10.10">
    <property type="entry name" value="Ribonuclease Inhibitor"/>
    <property type="match status" value="2"/>
</dbReference>
<dbReference type="EMBL" id="JARKHS020030279">
    <property type="protein sequence ID" value="KAK8762270.1"/>
    <property type="molecule type" value="Genomic_DNA"/>
</dbReference>